<dbReference type="GO" id="GO:0004527">
    <property type="term" value="F:exonuclease activity"/>
    <property type="evidence" value="ECO:0007669"/>
    <property type="project" value="UniProtKB-KW"/>
</dbReference>
<keyword evidence="1" id="KW-0378">Hydrolase</keyword>
<dbReference type="Proteomes" id="UP000092931">
    <property type="component" value="Chromosome"/>
</dbReference>
<dbReference type="Gene3D" id="2.40.50.140">
    <property type="entry name" value="Nucleic acid-binding proteins"/>
    <property type="match status" value="1"/>
</dbReference>
<proteinExistence type="predicted"/>
<dbReference type="AlphaFoldDB" id="A0A1B1YKM8"/>
<dbReference type="PANTHER" id="PTHR37294:SF1">
    <property type="entry name" value="3'-5' EXORIBONUCLEASE YHAM"/>
    <property type="match status" value="1"/>
</dbReference>
<dbReference type="InterPro" id="IPR006674">
    <property type="entry name" value="HD_domain"/>
</dbReference>
<dbReference type="InterPro" id="IPR050798">
    <property type="entry name" value="YhaM_exoribonuc/phosphodiest"/>
</dbReference>
<dbReference type="PANTHER" id="PTHR37294">
    <property type="entry name" value="3'-5' EXORIBONUCLEASE YHAM"/>
    <property type="match status" value="1"/>
</dbReference>
<dbReference type="InterPro" id="IPR012340">
    <property type="entry name" value="NA-bd_OB-fold"/>
</dbReference>
<dbReference type="CDD" id="cd04492">
    <property type="entry name" value="YhaM_OBF_like"/>
    <property type="match status" value="1"/>
</dbReference>
<feature type="domain" description="HD" evidence="2">
    <location>
        <begin position="164"/>
        <end position="283"/>
    </location>
</feature>
<dbReference type="SUPFAM" id="SSF109604">
    <property type="entry name" value="HD-domain/PDEase-like"/>
    <property type="match status" value="1"/>
</dbReference>
<reference evidence="3 4" key="1">
    <citation type="submission" date="2016-02" db="EMBL/GenBank/DDBJ databases">
        <title>Comparison of Clostridium stercorarium subspecies using comparative genomics and transcriptomics.</title>
        <authorList>
            <person name="Schellenberg J."/>
            <person name="Thallinger G."/>
            <person name="Levin D.B."/>
            <person name="Zhang X."/>
            <person name="Alvare G."/>
            <person name="Fristensky B."/>
            <person name="Sparling R."/>
        </authorList>
    </citation>
    <scope>NUCLEOTIDE SEQUENCE [LARGE SCALE GENOMIC DNA]</scope>
    <source>
        <strain evidence="3 4">DSM 9219</strain>
    </source>
</reference>
<evidence type="ECO:0000313" key="4">
    <source>
        <dbReference type="Proteomes" id="UP000092931"/>
    </source>
</evidence>
<gene>
    <name evidence="3" type="ORF">CSTERLE_07040</name>
</gene>
<dbReference type="RefSeq" id="WP_065820802.1">
    <property type="nucleotide sequence ID" value="NZ_CP014673.1"/>
</dbReference>
<evidence type="ECO:0000256" key="1">
    <source>
        <dbReference type="ARBA" id="ARBA00022801"/>
    </source>
</evidence>
<name>A0A1B1YKM8_THEST</name>
<evidence type="ECO:0000259" key="2">
    <source>
        <dbReference type="Pfam" id="PF01966"/>
    </source>
</evidence>
<evidence type="ECO:0000313" key="3">
    <source>
        <dbReference type="EMBL" id="ANX01339.1"/>
    </source>
</evidence>
<protein>
    <submittedName>
        <fullName evidence="3">3'-5' exonuclease</fullName>
    </submittedName>
</protein>
<keyword evidence="3" id="KW-0269">Exonuclease</keyword>
<sequence length="320" mass="37047">MRFVGVAIKDLKLGETINGIYILRKKELKEASNKKPFIDVVFSDNTGEIPAKIWDAGEDVYNKLQLNMLYYVNAKVDCFKDMMQLTINKMRIADPEDQKEIDKFVPSAPIPAGDMLNEIYEYAYRITNEEIRKLVLKLLKDKEEKLVYYPAAKSLHHSIRSGLLYHILRMLRLSEKLKEIYEEINLDLLYAGVLIHDLAKIGELEANELGISEYSKEGQLLGHIVMGICEIERAGNELGISPEVMLLLKHMVLSHHYEAEYGSPKRPMFLEAELLHFIDMIDARVYDYVNNLKNVKEGGFSDPVWSLDRRRLYKPQLHKE</sequence>
<dbReference type="Gene3D" id="1.10.3210.10">
    <property type="entry name" value="Hypothetical protein af1432"/>
    <property type="match status" value="1"/>
</dbReference>
<organism evidence="3 4">
    <name type="scientific">Thermoclostridium stercorarium subsp. leptospartum DSM 9219</name>
    <dbReference type="NCBI Taxonomy" id="1346611"/>
    <lineage>
        <taxon>Bacteria</taxon>
        <taxon>Bacillati</taxon>
        <taxon>Bacillota</taxon>
        <taxon>Clostridia</taxon>
        <taxon>Eubacteriales</taxon>
        <taxon>Oscillospiraceae</taxon>
        <taxon>Thermoclostridium</taxon>
    </lineage>
</organism>
<dbReference type="Pfam" id="PF01966">
    <property type="entry name" value="HD"/>
    <property type="match status" value="1"/>
</dbReference>
<dbReference type="EMBL" id="CP014673">
    <property type="protein sequence ID" value="ANX01339.1"/>
    <property type="molecule type" value="Genomic_DNA"/>
</dbReference>
<dbReference type="GO" id="GO:0031125">
    <property type="term" value="P:rRNA 3'-end processing"/>
    <property type="evidence" value="ECO:0007669"/>
    <property type="project" value="TreeGrafter"/>
</dbReference>
<accession>A0A1B1YKM8</accession>
<keyword evidence="3" id="KW-0540">Nuclease</keyword>
<dbReference type="SUPFAM" id="SSF50249">
    <property type="entry name" value="Nucleic acid-binding proteins"/>
    <property type="match status" value="1"/>
</dbReference>